<dbReference type="EMBL" id="FZOF01000014">
    <property type="protein sequence ID" value="SNT09515.1"/>
    <property type="molecule type" value="Genomic_DNA"/>
</dbReference>
<dbReference type="InterPro" id="IPR005528">
    <property type="entry name" value="ChpA-H"/>
</dbReference>
<protein>
    <submittedName>
        <fullName evidence="10">Small secreted domain</fullName>
    </submittedName>
</protein>
<keyword evidence="8" id="KW-0812">Transmembrane</keyword>
<keyword evidence="11" id="KW-1185">Reference proteome</keyword>
<keyword evidence="6" id="KW-0034">Amyloid</keyword>
<evidence type="ECO:0000256" key="1">
    <source>
        <dbReference type="ARBA" id="ARBA00004191"/>
    </source>
</evidence>
<evidence type="ECO:0000256" key="3">
    <source>
        <dbReference type="ARBA" id="ARBA00022525"/>
    </source>
</evidence>
<accession>A0A239JUP7</accession>
<gene>
    <name evidence="10" type="ORF">SAMN05216252_11435</name>
</gene>
<dbReference type="Pfam" id="PF03777">
    <property type="entry name" value="ChpA-C"/>
    <property type="match status" value="2"/>
</dbReference>
<dbReference type="OrthoDB" id="3544424at2"/>
<dbReference type="AlphaFoldDB" id="A0A239JUP7"/>
<reference evidence="10 11" key="1">
    <citation type="submission" date="2017-06" db="EMBL/GenBank/DDBJ databases">
        <authorList>
            <person name="Kim H.J."/>
            <person name="Triplett B.A."/>
        </authorList>
    </citation>
    <scope>NUCLEOTIDE SEQUENCE [LARGE SCALE GENOMIC DNA]</scope>
    <source>
        <strain evidence="10 11">CGMCC 4.1858</strain>
    </source>
</reference>
<proteinExistence type="predicted"/>
<dbReference type="RefSeq" id="WP_089226166.1">
    <property type="nucleotide sequence ID" value="NZ_FZOF01000014.1"/>
</dbReference>
<feature type="domain" description="Chaplin" evidence="9">
    <location>
        <begin position="167"/>
        <end position="207"/>
    </location>
</feature>
<evidence type="ECO:0000259" key="9">
    <source>
        <dbReference type="PROSITE" id="PS51884"/>
    </source>
</evidence>
<feature type="compositionally biased region" description="Gly residues" evidence="7">
    <location>
        <begin position="235"/>
        <end position="254"/>
    </location>
</feature>
<comment type="subcellular location">
    <subcellularLocation>
        <location evidence="1">Secreted</location>
        <location evidence="1">Cell wall</location>
    </subcellularLocation>
</comment>
<evidence type="ECO:0000313" key="10">
    <source>
        <dbReference type="EMBL" id="SNT09515.1"/>
    </source>
</evidence>
<evidence type="ECO:0000256" key="5">
    <source>
        <dbReference type="ARBA" id="ARBA00022889"/>
    </source>
</evidence>
<evidence type="ECO:0000256" key="6">
    <source>
        <dbReference type="ARBA" id="ARBA00023087"/>
    </source>
</evidence>
<keyword evidence="5" id="KW-0130">Cell adhesion</keyword>
<evidence type="ECO:0000256" key="2">
    <source>
        <dbReference type="ARBA" id="ARBA00022512"/>
    </source>
</evidence>
<dbReference type="Proteomes" id="UP000198280">
    <property type="component" value="Unassembled WGS sequence"/>
</dbReference>
<evidence type="ECO:0000256" key="4">
    <source>
        <dbReference type="ARBA" id="ARBA00022729"/>
    </source>
</evidence>
<feature type="domain" description="Chaplin" evidence="9">
    <location>
        <begin position="39"/>
        <end position="79"/>
    </location>
</feature>
<evidence type="ECO:0000256" key="7">
    <source>
        <dbReference type="SAM" id="MobiDB-lite"/>
    </source>
</evidence>
<evidence type="ECO:0000256" key="8">
    <source>
        <dbReference type="SAM" id="Phobius"/>
    </source>
</evidence>
<feature type="region of interest" description="Disordered" evidence="7">
    <location>
        <begin position="89"/>
        <end position="111"/>
    </location>
</feature>
<evidence type="ECO:0000313" key="11">
    <source>
        <dbReference type="Proteomes" id="UP000198280"/>
    </source>
</evidence>
<feature type="transmembrane region" description="Helical" evidence="8">
    <location>
        <begin position="274"/>
        <end position="292"/>
    </location>
</feature>
<dbReference type="PROSITE" id="PS51884">
    <property type="entry name" value="CHAPLIN"/>
    <property type="match status" value="2"/>
</dbReference>
<organism evidence="10 11">
    <name type="scientific">Actinacidiphila glaucinigra</name>
    <dbReference type="NCBI Taxonomy" id="235986"/>
    <lineage>
        <taxon>Bacteria</taxon>
        <taxon>Bacillati</taxon>
        <taxon>Actinomycetota</taxon>
        <taxon>Actinomycetes</taxon>
        <taxon>Kitasatosporales</taxon>
        <taxon>Streptomycetaceae</taxon>
        <taxon>Actinacidiphila</taxon>
    </lineage>
</organism>
<feature type="region of interest" description="Disordered" evidence="7">
    <location>
        <begin position="212"/>
        <end position="268"/>
    </location>
</feature>
<name>A0A239JUP7_9ACTN</name>
<keyword evidence="4" id="KW-0732">Signal</keyword>
<keyword evidence="3" id="KW-0964">Secreted</keyword>
<feature type="compositionally biased region" description="Basic residues" evidence="7">
    <location>
        <begin position="214"/>
        <end position="232"/>
    </location>
</feature>
<keyword evidence="8" id="KW-1133">Transmembrane helix</keyword>
<keyword evidence="8" id="KW-0472">Membrane</keyword>
<sequence length="300" mass="28343">MRQVAKKGLLTAVATGGVLAVTGGMAYADSHASGVAAGSPGVLSGNTIQAPVNIPINACGNTVNVVGLLNPAAGNTCVNGSIDHGKGHGYGQGKGYGKKESGGYGGKSGGSYRDKDGGKGGYGGGKGYGQGGSKGYGGGKGGGKGYGDDGYGHSGGGASARAAAVGSPGVLSGNVIQAPINIPVNVCGNTIDVIGILNPAAGNTCANTGGGYHHGGKGHHHKPGKHGNHHKPGKENGGGGGGGGNGGGGNGGGNQPQSMGHGGPSLARTGAGDIATGLLTSAGLLLGGAVLFRRARAVKN</sequence>
<keyword evidence="2" id="KW-0134">Cell wall</keyword>
<dbReference type="GO" id="GO:0007155">
    <property type="term" value="P:cell adhesion"/>
    <property type="evidence" value="ECO:0007669"/>
    <property type="project" value="UniProtKB-KW"/>
</dbReference>